<keyword evidence="2" id="KW-1003">Cell membrane</keyword>
<dbReference type="AlphaFoldDB" id="A0A6P8HIJ0"/>
<evidence type="ECO:0000256" key="8">
    <source>
        <dbReference type="ARBA" id="ARBA00023180"/>
    </source>
</evidence>
<protein>
    <submittedName>
        <fullName evidence="13">Trace amine-associated receptor 9-like</fullName>
    </submittedName>
</protein>
<dbReference type="FunCoup" id="A0A6P8HIJ0">
    <property type="interactions" value="300"/>
</dbReference>
<feature type="transmembrane region" description="Helical" evidence="10">
    <location>
        <begin position="20"/>
        <end position="46"/>
    </location>
</feature>
<keyword evidence="12" id="KW-1185">Reference proteome</keyword>
<evidence type="ECO:0000256" key="5">
    <source>
        <dbReference type="ARBA" id="ARBA00023040"/>
    </source>
</evidence>
<comment type="subcellular location">
    <subcellularLocation>
        <location evidence="1">Cell membrane</location>
        <topology evidence="1">Multi-pass membrane protein</topology>
    </subcellularLocation>
</comment>
<evidence type="ECO:0000256" key="10">
    <source>
        <dbReference type="SAM" id="Phobius"/>
    </source>
</evidence>
<dbReference type="PROSITE" id="PS50262">
    <property type="entry name" value="G_PROTEIN_RECEP_F1_2"/>
    <property type="match status" value="1"/>
</dbReference>
<dbReference type="SMART" id="SM01381">
    <property type="entry name" value="7TM_GPCR_Srsx"/>
    <property type="match status" value="1"/>
</dbReference>
<dbReference type="OrthoDB" id="5978165at2759"/>
<evidence type="ECO:0000313" key="13">
    <source>
        <dbReference type="RefSeq" id="XP_031554728.1"/>
    </source>
</evidence>
<evidence type="ECO:0000256" key="3">
    <source>
        <dbReference type="ARBA" id="ARBA00022692"/>
    </source>
</evidence>
<keyword evidence="9" id="KW-0807">Transducer</keyword>
<dbReference type="KEGG" id="aten:116291673"/>
<dbReference type="PRINTS" id="PR00237">
    <property type="entry name" value="GPCRRHODOPSN"/>
</dbReference>
<keyword evidence="8" id="KW-0325">Glycoprotein</keyword>
<dbReference type="CDD" id="cd00637">
    <property type="entry name" value="7tm_classA_rhodopsin-like"/>
    <property type="match status" value="1"/>
</dbReference>
<dbReference type="PANTHER" id="PTHR24246:SF27">
    <property type="entry name" value="ADENOSINE RECEPTOR, ISOFORM A"/>
    <property type="match status" value="1"/>
</dbReference>
<dbReference type="PANTHER" id="PTHR24246">
    <property type="entry name" value="OLFACTORY RECEPTOR AND ADENOSINE RECEPTOR"/>
    <property type="match status" value="1"/>
</dbReference>
<feature type="transmembrane region" description="Helical" evidence="10">
    <location>
        <begin position="95"/>
        <end position="116"/>
    </location>
</feature>
<keyword evidence="4 10" id="KW-1133">Transmembrane helix</keyword>
<dbReference type="GeneID" id="116291673"/>
<gene>
    <name evidence="13" type="primary">LOC116291673</name>
</gene>
<feature type="transmembrane region" description="Helical" evidence="10">
    <location>
        <begin position="136"/>
        <end position="157"/>
    </location>
</feature>
<proteinExistence type="predicted"/>
<sequence length="329" mass="37910">MSNSSNLSTKAVFFPKTTFLAWLHAFLVIGFLIVVLNLATIVIFVINRHLRRRSVYCLINLAVADMLHGILHLTESLIIIGEYKGLIHDLVYRNIMYIFFDISLALSLFSLVLVSLDRVYATYFPFEHRTTRLRKYCAVFAITSVLSISIVIIHNFVLRGQALQVFSVLFIFSLYFLCLIIIFTSYSAIFIKVKIEAKRLQPNQQQTAAIQIRQKREHHLAMTLFIATVLSLITWLPFVAGRITEKITTNRISYTVRFILILIQRTNSLINPIIYVFGMGDFRKALTRLIFKCSREQRQIHAIGNHGNQLARWQSRAPKGSSLQQEEHS</sequence>
<dbReference type="Gene3D" id="1.20.1070.10">
    <property type="entry name" value="Rhodopsin 7-helix transmembrane proteins"/>
    <property type="match status" value="1"/>
</dbReference>
<evidence type="ECO:0000256" key="7">
    <source>
        <dbReference type="ARBA" id="ARBA00023170"/>
    </source>
</evidence>
<evidence type="ECO:0000256" key="2">
    <source>
        <dbReference type="ARBA" id="ARBA00022475"/>
    </source>
</evidence>
<keyword evidence="5" id="KW-0297">G-protein coupled receptor</keyword>
<reference evidence="13" key="1">
    <citation type="submission" date="2025-08" db="UniProtKB">
        <authorList>
            <consortium name="RefSeq"/>
        </authorList>
    </citation>
    <scope>IDENTIFICATION</scope>
    <source>
        <tissue evidence="13">Tentacle</tissue>
    </source>
</reference>
<dbReference type="Pfam" id="PF00001">
    <property type="entry name" value="7tm_1"/>
    <property type="match status" value="1"/>
</dbReference>
<dbReference type="Proteomes" id="UP000515163">
    <property type="component" value="Unplaced"/>
</dbReference>
<dbReference type="RefSeq" id="XP_031554728.1">
    <property type="nucleotide sequence ID" value="XM_031698868.1"/>
</dbReference>
<evidence type="ECO:0000256" key="9">
    <source>
        <dbReference type="ARBA" id="ARBA00023224"/>
    </source>
</evidence>
<dbReference type="GO" id="GO:0005886">
    <property type="term" value="C:plasma membrane"/>
    <property type="evidence" value="ECO:0007669"/>
    <property type="project" value="UniProtKB-SubCell"/>
</dbReference>
<feature type="transmembrane region" description="Helical" evidence="10">
    <location>
        <begin position="220"/>
        <end position="238"/>
    </location>
</feature>
<dbReference type="SUPFAM" id="SSF81321">
    <property type="entry name" value="Family A G protein-coupled receptor-like"/>
    <property type="match status" value="1"/>
</dbReference>
<name>A0A6P8HIJ0_ACTTE</name>
<evidence type="ECO:0000313" key="12">
    <source>
        <dbReference type="Proteomes" id="UP000515163"/>
    </source>
</evidence>
<keyword evidence="6 10" id="KW-0472">Membrane</keyword>
<dbReference type="InterPro" id="IPR017452">
    <property type="entry name" value="GPCR_Rhodpsn_7TM"/>
</dbReference>
<dbReference type="InParanoid" id="A0A6P8HIJ0"/>
<evidence type="ECO:0000259" key="11">
    <source>
        <dbReference type="PROSITE" id="PS50262"/>
    </source>
</evidence>
<dbReference type="InterPro" id="IPR000276">
    <property type="entry name" value="GPCR_Rhodpsn"/>
</dbReference>
<organism evidence="12 13">
    <name type="scientific">Actinia tenebrosa</name>
    <name type="common">Australian red waratah sea anemone</name>
    <dbReference type="NCBI Taxonomy" id="6105"/>
    <lineage>
        <taxon>Eukaryota</taxon>
        <taxon>Metazoa</taxon>
        <taxon>Cnidaria</taxon>
        <taxon>Anthozoa</taxon>
        <taxon>Hexacorallia</taxon>
        <taxon>Actiniaria</taxon>
        <taxon>Actiniidae</taxon>
        <taxon>Actinia</taxon>
    </lineage>
</organism>
<keyword evidence="3 10" id="KW-0812">Transmembrane</keyword>
<dbReference type="GO" id="GO:0004930">
    <property type="term" value="F:G protein-coupled receptor activity"/>
    <property type="evidence" value="ECO:0007669"/>
    <property type="project" value="UniProtKB-KW"/>
</dbReference>
<feature type="domain" description="G-protein coupled receptors family 1 profile" evidence="11">
    <location>
        <begin position="36"/>
        <end position="275"/>
    </location>
</feature>
<evidence type="ECO:0000256" key="1">
    <source>
        <dbReference type="ARBA" id="ARBA00004651"/>
    </source>
</evidence>
<accession>A0A6P8HIJ0</accession>
<feature type="transmembrane region" description="Helical" evidence="10">
    <location>
        <begin position="163"/>
        <end position="191"/>
    </location>
</feature>
<feature type="transmembrane region" description="Helical" evidence="10">
    <location>
        <begin position="258"/>
        <end position="278"/>
    </location>
</feature>
<evidence type="ECO:0000256" key="4">
    <source>
        <dbReference type="ARBA" id="ARBA00022989"/>
    </source>
</evidence>
<feature type="transmembrane region" description="Helical" evidence="10">
    <location>
        <begin position="58"/>
        <end position="80"/>
    </location>
</feature>
<evidence type="ECO:0000256" key="6">
    <source>
        <dbReference type="ARBA" id="ARBA00023136"/>
    </source>
</evidence>
<keyword evidence="7" id="KW-0675">Receptor</keyword>